<gene>
    <name evidence="1" type="ORF">KIK155_LOCUS5461</name>
    <name evidence="2" type="ORF">TOA249_LOCUS26067</name>
</gene>
<evidence type="ECO:0000313" key="1">
    <source>
        <dbReference type="EMBL" id="CAF3371719.1"/>
    </source>
</evidence>
<reference evidence="1" key="1">
    <citation type="submission" date="2021-02" db="EMBL/GenBank/DDBJ databases">
        <authorList>
            <person name="Nowell W R."/>
        </authorList>
    </citation>
    <scope>NUCLEOTIDE SEQUENCE</scope>
</reference>
<dbReference type="AlphaFoldDB" id="A0A817XXW3"/>
<proteinExistence type="predicted"/>
<dbReference type="Proteomes" id="UP000663838">
    <property type="component" value="Unassembled WGS sequence"/>
</dbReference>
<organism evidence="1 3">
    <name type="scientific">Rotaria socialis</name>
    <dbReference type="NCBI Taxonomy" id="392032"/>
    <lineage>
        <taxon>Eukaryota</taxon>
        <taxon>Metazoa</taxon>
        <taxon>Spiralia</taxon>
        <taxon>Gnathifera</taxon>
        <taxon>Rotifera</taxon>
        <taxon>Eurotatoria</taxon>
        <taxon>Bdelloidea</taxon>
        <taxon>Philodinida</taxon>
        <taxon>Philodinidae</taxon>
        <taxon>Rotaria</taxon>
    </lineage>
</organism>
<protein>
    <submittedName>
        <fullName evidence="1">Uncharacterized protein</fullName>
    </submittedName>
</protein>
<sequence>MKRRSNDKDYITLSSSINHINNDNTNNIYQKRLRSWKRKLTPSKHNRTCCESPIVNEEVEPFYRSTIYTYPINLKYDQANTVSHTVLSESVTTESAFYSPSISYTSMKTNGDLNNNQVTTLNVQNQKRKNSTLSCESLSSQLSQIKTFDMLPDPNDEKLTNTKQSSLNNLQLTHYQGPTKRTRVSTDDDSIITNHRSLNSPILIDDDTIDINQLDEQEPLSSSTNNDRLTSNNLNSMETAVKMVQPIVNIIFDAFEDQLKNVQTKTIEASFPNSSPISSFRTISPHQIYSPMMMPSYPLRSSARPIILHAVNFNIQLTTKQSINNSTSTNTILNNNQNLQSVTLTELKQKLISYMLTNTFITNHITNDTYPKQRLKLKRIAQLAVVGVSVLCGYLLL</sequence>
<accession>A0A817XXW3</accession>
<dbReference type="EMBL" id="CAJNYV010000627">
    <property type="protein sequence ID" value="CAF3371719.1"/>
    <property type="molecule type" value="Genomic_DNA"/>
</dbReference>
<dbReference type="EMBL" id="CAJOBS010002962">
    <property type="protein sequence ID" value="CAF4840984.1"/>
    <property type="molecule type" value="Genomic_DNA"/>
</dbReference>
<dbReference type="Proteomes" id="UP000663865">
    <property type="component" value="Unassembled WGS sequence"/>
</dbReference>
<name>A0A817XXW3_9BILA</name>
<evidence type="ECO:0000313" key="3">
    <source>
        <dbReference type="Proteomes" id="UP000663865"/>
    </source>
</evidence>
<evidence type="ECO:0000313" key="2">
    <source>
        <dbReference type="EMBL" id="CAF4840984.1"/>
    </source>
</evidence>
<comment type="caution">
    <text evidence="1">The sequence shown here is derived from an EMBL/GenBank/DDBJ whole genome shotgun (WGS) entry which is preliminary data.</text>
</comment>